<comment type="caution">
    <text evidence="3">The sequence shown here is derived from an EMBL/GenBank/DDBJ whole genome shotgun (WGS) entry which is preliminary data.</text>
</comment>
<evidence type="ECO:0000256" key="1">
    <source>
        <dbReference type="ARBA" id="ARBA00022801"/>
    </source>
</evidence>
<dbReference type="InterPro" id="IPR051578">
    <property type="entry name" value="GDPD"/>
</dbReference>
<keyword evidence="4" id="KW-1185">Reference proteome</keyword>
<sequence>MVIGVDSSQYVDIYKISPPSELNLIARLEEKIPLAAYQQNLTVELLLKNLPSHADAFILPPIKNNSLFALDSNLGFTKKLRNGTVACTLAGHAELQAYELPKRLQLSSSRLKKFEKCVAVRDNKELYVLVLDPERRGYILSVDLNFEEEIEEYDNFPQARVTCRCDDLQGLNFHKLIKSQEDDQLSICIRRKKAVFFIKSMIKRVCIRRVETFTIRAVKHLNEVDCTRNNFENQHPGSIKPLIPSVKIGRPTSDIFFVGHRGMGADNASLKKFNEFPENTIKSFQRAFELGLPMVELDILPTKHCRSLVIHHNHSIRLCDTNESKIGRDTNNLLSKLSLNDLRKMCKQKLETDVSKFEQGLDDELPLTDQEDETDHEVKHDARRIPRLIDVLREVDPKLAINIEVKYPIDNPLNVLDESNSTGKPCDEEEMPHRYFSENETKWDPGDVHYVCGSTIDRSDVQAVFAD</sequence>
<dbReference type="AlphaFoldDB" id="A0ABD2Q506"/>
<organism evidence="3 4">
    <name type="scientific">Cichlidogyrus casuarinus</name>
    <dbReference type="NCBI Taxonomy" id="1844966"/>
    <lineage>
        <taxon>Eukaryota</taxon>
        <taxon>Metazoa</taxon>
        <taxon>Spiralia</taxon>
        <taxon>Lophotrochozoa</taxon>
        <taxon>Platyhelminthes</taxon>
        <taxon>Monogenea</taxon>
        <taxon>Monopisthocotylea</taxon>
        <taxon>Dactylogyridea</taxon>
        <taxon>Ancyrocephalidae</taxon>
        <taxon>Cichlidogyrus</taxon>
    </lineage>
</organism>
<dbReference type="PANTHER" id="PTHR22958:SF1">
    <property type="entry name" value="GLYCEROPHOSPHOCHOLINE PHOSPHODIESTERASE GPCPD1"/>
    <property type="match status" value="1"/>
</dbReference>
<dbReference type="PROSITE" id="PS51704">
    <property type="entry name" value="GP_PDE"/>
    <property type="match status" value="1"/>
</dbReference>
<dbReference type="SUPFAM" id="SSF51695">
    <property type="entry name" value="PLC-like phosphodiesterases"/>
    <property type="match status" value="1"/>
</dbReference>
<dbReference type="Gene3D" id="3.20.20.190">
    <property type="entry name" value="Phosphatidylinositol (PI) phosphodiesterase"/>
    <property type="match status" value="1"/>
</dbReference>
<evidence type="ECO:0000259" key="2">
    <source>
        <dbReference type="PROSITE" id="PS51704"/>
    </source>
</evidence>
<dbReference type="EMBL" id="JBJKFK010000936">
    <property type="protein sequence ID" value="KAL3314669.1"/>
    <property type="molecule type" value="Genomic_DNA"/>
</dbReference>
<protein>
    <submittedName>
        <fullName evidence="3">Glycerophosphocholine phosphodiesterase</fullName>
    </submittedName>
</protein>
<dbReference type="Proteomes" id="UP001626550">
    <property type="component" value="Unassembled WGS sequence"/>
</dbReference>
<keyword evidence="1" id="KW-0378">Hydrolase</keyword>
<evidence type="ECO:0000313" key="3">
    <source>
        <dbReference type="EMBL" id="KAL3314669.1"/>
    </source>
</evidence>
<feature type="domain" description="GP-PDE" evidence="2">
    <location>
        <begin position="255"/>
        <end position="467"/>
    </location>
</feature>
<dbReference type="Pfam" id="PF03009">
    <property type="entry name" value="GDPD"/>
    <property type="match status" value="1"/>
</dbReference>
<dbReference type="InterPro" id="IPR017946">
    <property type="entry name" value="PLC-like_Pdiesterase_TIM-brl"/>
</dbReference>
<name>A0ABD2Q506_9PLAT</name>
<dbReference type="GO" id="GO:0016787">
    <property type="term" value="F:hydrolase activity"/>
    <property type="evidence" value="ECO:0007669"/>
    <property type="project" value="UniProtKB-KW"/>
</dbReference>
<reference evidence="3 4" key="1">
    <citation type="submission" date="2024-11" db="EMBL/GenBank/DDBJ databases">
        <title>Adaptive evolution of stress response genes in parasites aligns with host niche diversity.</title>
        <authorList>
            <person name="Hahn C."/>
            <person name="Resl P."/>
        </authorList>
    </citation>
    <scope>NUCLEOTIDE SEQUENCE [LARGE SCALE GENOMIC DNA]</scope>
    <source>
        <strain evidence="3">EGGRZ-B1_66</strain>
        <tissue evidence="3">Body</tissue>
    </source>
</reference>
<gene>
    <name evidence="3" type="primary">GDE1</name>
    <name evidence="3" type="ORF">Ciccas_006710</name>
</gene>
<evidence type="ECO:0000313" key="4">
    <source>
        <dbReference type="Proteomes" id="UP001626550"/>
    </source>
</evidence>
<dbReference type="PANTHER" id="PTHR22958">
    <property type="entry name" value="GLYCEROPHOSPHORYL DIESTER PHOSPHODIESTERASE"/>
    <property type="match status" value="1"/>
</dbReference>
<accession>A0ABD2Q506</accession>
<dbReference type="InterPro" id="IPR030395">
    <property type="entry name" value="GP_PDE_dom"/>
</dbReference>
<proteinExistence type="predicted"/>